<comment type="subcellular location">
    <subcellularLocation>
        <location evidence="1">Cell membrane</location>
        <topology evidence="1">Multi-pass membrane protein</topology>
    </subcellularLocation>
</comment>
<feature type="transmembrane region" description="Helical" evidence="8">
    <location>
        <begin position="475"/>
        <end position="494"/>
    </location>
</feature>
<dbReference type="PANTHER" id="PTHR47019">
    <property type="entry name" value="LIPID II FLIPPASE MURJ"/>
    <property type="match status" value="1"/>
</dbReference>
<feature type="transmembrane region" description="Helical" evidence="8">
    <location>
        <begin position="200"/>
        <end position="223"/>
    </location>
</feature>
<evidence type="ECO:0000256" key="2">
    <source>
        <dbReference type="ARBA" id="ARBA00022475"/>
    </source>
</evidence>
<feature type="transmembrane region" description="Helical" evidence="8">
    <location>
        <begin position="20"/>
        <end position="40"/>
    </location>
</feature>
<keyword evidence="6 8" id="KW-1133">Transmembrane helix</keyword>
<evidence type="ECO:0000313" key="9">
    <source>
        <dbReference type="EMBL" id="SFF32996.1"/>
    </source>
</evidence>
<feature type="transmembrane region" description="Helical" evidence="8">
    <location>
        <begin position="372"/>
        <end position="393"/>
    </location>
</feature>
<dbReference type="RefSeq" id="WP_229828415.1">
    <property type="nucleotide sequence ID" value="NZ_BNAN01000001.1"/>
</dbReference>
<dbReference type="Proteomes" id="UP000198520">
    <property type="component" value="Unassembled WGS sequence"/>
</dbReference>
<evidence type="ECO:0000256" key="3">
    <source>
        <dbReference type="ARBA" id="ARBA00022692"/>
    </source>
</evidence>
<evidence type="ECO:0000256" key="6">
    <source>
        <dbReference type="ARBA" id="ARBA00022989"/>
    </source>
</evidence>
<evidence type="ECO:0000256" key="5">
    <source>
        <dbReference type="ARBA" id="ARBA00022984"/>
    </source>
</evidence>
<gene>
    <name evidence="9" type="ORF">SAMN04488035_2508</name>
</gene>
<dbReference type="NCBIfam" id="TIGR01695">
    <property type="entry name" value="murJ_mviN"/>
    <property type="match status" value="1"/>
</dbReference>
<evidence type="ECO:0000256" key="4">
    <source>
        <dbReference type="ARBA" id="ARBA00022960"/>
    </source>
</evidence>
<dbReference type="AlphaFoldDB" id="A0A1I2HWC9"/>
<keyword evidence="7 8" id="KW-0472">Membrane</keyword>
<feature type="transmembrane region" description="Helical" evidence="8">
    <location>
        <begin position="294"/>
        <end position="318"/>
    </location>
</feature>
<keyword evidence="10" id="KW-1185">Reference proteome</keyword>
<feature type="transmembrane region" description="Helical" evidence="8">
    <location>
        <begin position="86"/>
        <end position="111"/>
    </location>
</feature>
<feature type="transmembrane region" description="Helical" evidence="8">
    <location>
        <begin position="405"/>
        <end position="426"/>
    </location>
</feature>
<feature type="transmembrane region" description="Helical" evidence="8">
    <location>
        <begin position="157"/>
        <end position="180"/>
    </location>
</feature>
<dbReference type="GO" id="GO:0015648">
    <property type="term" value="F:lipid-linked peptidoglycan transporter activity"/>
    <property type="evidence" value="ECO:0007669"/>
    <property type="project" value="TreeGrafter"/>
</dbReference>
<feature type="transmembrane region" description="Helical" evidence="8">
    <location>
        <begin position="123"/>
        <end position="145"/>
    </location>
</feature>
<feature type="transmembrane region" description="Helical" evidence="8">
    <location>
        <begin position="432"/>
        <end position="454"/>
    </location>
</feature>
<dbReference type="STRING" id="285351.SAMN04488035_2508"/>
<evidence type="ECO:0000256" key="7">
    <source>
        <dbReference type="ARBA" id="ARBA00023136"/>
    </source>
</evidence>
<dbReference type="Pfam" id="PF03023">
    <property type="entry name" value="MurJ"/>
    <property type="match status" value="1"/>
</dbReference>
<dbReference type="GO" id="GO:0008360">
    <property type="term" value="P:regulation of cell shape"/>
    <property type="evidence" value="ECO:0007669"/>
    <property type="project" value="UniProtKB-KW"/>
</dbReference>
<dbReference type="EMBL" id="FONZ01000005">
    <property type="protein sequence ID" value="SFF32996.1"/>
    <property type="molecule type" value="Genomic_DNA"/>
</dbReference>
<keyword evidence="2" id="KW-1003">Cell membrane</keyword>
<evidence type="ECO:0000256" key="1">
    <source>
        <dbReference type="ARBA" id="ARBA00004651"/>
    </source>
</evidence>
<feature type="transmembrane region" description="Helical" evidence="8">
    <location>
        <begin position="339"/>
        <end position="360"/>
    </location>
</feature>
<dbReference type="PRINTS" id="PR01806">
    <property type="entry name" value="VIRFACTRMVIN"/>
</dbReference>
<keyword evidence="3 8" id="KW-0812">Transmembrane</keyword>
<dbReference type="GO" id="GO:0005886">
    <property type="term" value="C:plasma membrane"/>
    <property type="evidence" value="ECO:0007669"/>
    <property type="project" value="UniProtKB-SubCell"/>
</dbReference>
<protein>
    <submittedName>
        <fullName evidence="9">Putative peptidoglycan lipid II flippase</fullName>
    </submittedName>
</protein>
<dbReference type="GO" id="GO:0009252">
    <property type="term" value="P:peptidoglycan biosynthetic process"/>
    <property type="evidence" value="ECO:0007669"/>
    <property type="project" value="UniProtKB-KW"/>
</dbReference>
<feature type="transmembrane region" description="Helical" evidence="8">
    <location>
        <begin position="52"/>
        <end position="74"/>
    </location>
</feature>
<sequence>MSGLGRSSMIMAAGTAASRALGFVRNILLVGAIGGTGLAADSFDIANKIPNMLFAILAGGVLNAILVPQIVRAYQGRDPERYVNKLLTVATLAIGAMTVLLTAGSGLVIAVMSGPNWTEPQRALAVTFALWCIPQLFFYGLYTLWGQVLNARRQFGPFMWAPVLNNIVSIAGFALFIAMFGGYAVDGWVDDPARWNGPRVAVLAGTATLGVASQALILLWPLVRGGFRFSFQPDPRGVGLGSAGRVAAWTLAAVLLDQVGVLATTRIASAAPILPGTAIPDPAIAGNAAYSQALLIYLLPHSLVTVSIATALFTGLSASVQAGRMDEVRAQLSRGLRTVSVFTMLATAVLVVLALPLTRLLVPTISDVGAEAVAQVLVTMSLGLVPLGAMVLMKWAFFAFEDGRTVFWIQVPMTIVLVGGSLAAMWLAPQQWWVVGIGASVAASNAAAVALRAGALSRKIGGLDGHRVVRLHVRALLAAVVAGLAGWLVIRLFGDLSGLSWGRAALVTGVGGSVITAVYVLALTVMRVQEMRGLVATVTRAVRRRR</sequence>
<evidence type="ECO:0000256" key="8">
    <source>
        <dbReference type="SAM" id="Phobius"/>
    </source>
</evidence>
<proteinExistence type="predicted"/>
<reference evidence="10" key="1">
    <citation type="submission" date="2016-10" db="EMBL/GenBank/DDBJ databases">
        <authorList>
            <person name="Varghese N."/>
            <person name="Submissions S."/>
        </authorList>
    </citation>
    <scope>NUCLEOTIDE SEQUENCE [LARGE SCALE GENOMIC DNA]</scope>
    <source>
        <strain evidence="10">DSM 19083</strain>
    </source>
</reference>
<dbReference type="InterPro" id="IPR051050">
    <property type="entry name" value="Lipid_II_flippase_MurJ/MviN"/>
</dbReference>
<name>A0A1I2HWC9_9MICO</name>
<evidence type="ECO:0000313" key="10">
    <source>
        <dbReference type="Proteomes" id="UP000198520"/>
    </source>
</evidence>
<keyword evidence="5" id="KW-0573">Peptidoglycan synthesis</keyword>
<organism evidence="9 10">
    <name type="scientific">Flavimobilis marinus</name>
    <dbReference type="NCBI Taxonomy" id="285351"/>
    <lineage>
        <taxon>Bacteria</taxon>
        <taxon>Bacillati</taxon>
        <taxon>Actinomycetota</taxon>
        <taxon>Actinomycetes</taxon>
        <taxon>Micrococcales</taxon>
        <taxon>Jonesiaceae</taxon>
        <taxon>Flavimobilis</taxon>
    </lineage>
</organism>
<feature type="transmembrane region" description="Helical" evidence="8">
    <location>
        <begin position="500"/>
        <end position="522"/>
    </location>
</feature>
<accession>A0A1I2HWC9</accession>
<dbReference type="GO" id="GO:0034204">
    <property type="term" value="P:lipid translocation"/>
    <property type="evidence" value="ECO:0007669"/>
    <property type="project" value="TreeGrafter"/>
</dbReference>
<feature type="transmembrane region" description="Helical" evidence="8">
    <location>
        <begin position="246"/>
        <end position="274"/>
    </location>
</feature>
<dbReference type="PANTHER" id="PTHR47019:SF1">
    <property type="entry name" value="LIPID II FLIPPASE MURJ"/>
    <property type="match status" value="1"/>
</dbReference>
<dbReference type="InterPro" id="IPR004268">
    <property type="entry name" value="MurJ"/>
</dbReference>
<keyword evidence="4" id="KW-0133">Cell shape</keyword>